<evidence type="ECO:0000313" key="11">
    <source>
        <dbReference type="EMBL" id="SCM70932.1"/>
    </source>
</evidence>
<dbReference type="RefSeq" id="WP_179979535.1">
    <property type="nucleotide sequence ID" value="NZ_LT608333.1"/>
</dbReference>
<dbReference type="PROSITE" id="PS01005">
    <property type="entry name" value="FORMATE_NITRITE_TP_1"/>
    <property type="match status" value="1"/>
</dbReference>
<evidence type="ECO:0000256" key="1">
    <source>
        <dbReference type="ARBA" id="ARBA00004429"/>
    </source>
</evidence>
<dbReference type="GO" id="GO:0005886">
    <property type="term" value="C:plasma membrane"/>
    <property type="evidence" value="ECO:0007669"/>
    <property type="project" value="UniProtKB-SubCell"/>
</dbReference>
<dbReference type="Pfam" id="PF01226">
    <property type="entry name" value="Form_Nir_trans"/>
    <property type="match status" value="1"/>
</dbReference>
<accession>A0A212L081</accession>
<dbReference type="PANTHER" id="PTHR30520:SF10">
    <property type="entry name" value="FORMATE CHANNEL FOCA-RELATED"/>
    <property type="match status" value="1"/>
</dbReference>
<protein>
    <submittedName>
        <fullName evidence="11">Putative formate transporter 1</fullName>
    </submittedName>
</protein>
<evidence type="ECO:0000256" key="2">
    <source>
        <dbReference type="ARBA" id="ARBA00022448"/>
    </source>
</evidence>
<keyword evidence="7 10" id="KW-0472">Membrane</keyword>
<dbReference type="InterPro" id="IPR024002">
    <property type="entry name" value="For/NO2_transpt_CS"/>
</dbReference>
<feature type="transmembrane region" description="Helical" evidence="10">
    <location>
        <begin position="33"/>
        <end position="56"/>
    </location>
</feature>
<dbReference type="PANTHER" id="PTHR30520">
    <property type="entry name" value="FORMATE TRANSPORTER-RELATED"/>
    <property type="match status" value="1"/>
</dbReference>
<evidence type="ECO:0000256" key="7">
    <source>
        <dbReference type="ARBA" id="ARBA00023136"/>
    </source>
</evidence>
<feature type="transmembrane region" description="Helical" evidence="10">
    <location>
        <begin position="157"/>
        <end position="176"/>
    </location>
</feature>
<comment type="subcellular location">
    <subcellularLocation>
        <location evidence="1">Cell inner membrane</location>
        <topology evidence="1">Multi-pass membrane protein</topology>
    </subcellularLocation>
</comment>
<organism evidence="11">
    <name type="scientific">uncultured Desulfovibrio sp</name>
    <dbReference type="NCBI Taxonomy" id="167968"/>
    <lineage>
        <taxon>Bacteria</taxon>
        <taxon>Pseudomonadati</taxon>
        <taxon>Thermodesulfobacteriota</taxon>
        <taxon>Desulfovibrionia</taxon>
        <taxon>Desulfovibrionales</taxon>
        <taxon>Desulfovibrionaceae</taxon>
        <taxon>Desulfovibrio</taxon>
        <taxon>environmental samples</taxon>
    </lineage>
</organism>
<dbReference type="InterPro" id="IPR023999">
    <property type="entry name" value="Formate_transptr_FocA"/>
</dbReference>
<reference evidence="11" key="1">
    <citation type="submission" date="2016-08" db="EMBL/GenBank/DDBJ databases">
        <authorList>
            <person name="Seilhamer J.J."/>
        </authorList>
    </citation>
    <scope>NUCLEOTIDE SEQUENCE</scope>
    <source>
        <strain evidence="11">86-1</strain>
    </source>
</reference>
<keyword evidence="6 10" id="KW-1133">Transmembrane helix</keyword>
<keyword evidence="3" id="KW-1003">Cell membrane</keyword>
<keyword evidence="4" id="KW-0997">Cell inner membrane</keyword>
<dbReference type="AlphaFoldDB" id="A0A212L081"/>
<sequence>MTGASFEALNPRQMYGKVVETMIIKATRPPRQAFLLSVMAGLFIGLGFVYCAVANVTGAGKIVGGLVFSLGLMLVVVVGGDLFTSTTMTLVPRASNRISWGQMLANWGIVYAGNFVGAIALVALILLSGHPWNDGGSIALYYIKTTEYKLTHTFIEALFLGVMCNLMVCLGVWMGYSGRSLFDKMAACLFPVGLFIACGFEHSIANMFMLPIGILCSGMMPPEVAAKLADPVHTLSLLTWENFVLKNLIPVTLGNILGGGVLVGLFHWLVFAGETTREAHATSNAHESLEEKHAG</sequence>
<evidence type="ECO:0000256" key="3">
    <source>
        <dbReference type="ARBA" id="ARBA00022475"/>
    </source>
</evidence>
<dbReference type="Gene3D" id="1.20.1080.10">
    <property type="entry name" value="Glycerol uptake facilitator protein"/>
    <property type="match status" value="1"/>
</dbReference>
<comment type="similarity">
    <text evidence="9">Belongs to the FNT transporter (TC 1.A.16) family.</text>
</comment>
<dbReference type="NCBIfam" id="TIGR04060">
    <property type="entry name" value="formate_focA"/>
    <property type="match status" value="1"/>
</dbReference>
<evidence type="ECO:0000256" key="4">
    <source>
        <dbReference type="ARBA" id="ARBA00022519"/>
    </source>
</evidence>
<feature type="transmembrane region" description="Helical" evidence="10">
    <location>
        <begin position="104"/>
        <end position="127"/>
    </location>
</feature>
<proteinExistence type="inferred from homology"/>
<feature type="transmembrane region" description="Helical" evidence="10">
    <location>
        <begin position="62"/>
        <end position="83"/>
    </location>
</feature>
<dbReference type="GO" id="GO:0015499">
    <property type="term" value="F:formate transmembrane transporter activity"/>
    <property type="evidence" value="ECO:0007669"/>
    <property type="project" value="InterPro"/>
</dbReference>
<comment type="catalytic activity">
    <reaction evidence="8">
        <text>formate(in) = formate(out)</text>
        <dbReference type="Rhea" id="RHEA:29679"/>
        <dbReference type="ChEBI" id="CHEBI:15740"/>
    </reaction>
</comment>
<feature type="transmembrane region" description="Helical" evidence="10">
    <location>
        <begin position="188"/>
        <end position="214"/>
    </location>
</feature>
<dbReference type="InterPro" id="IPR000292">
    <property type="entry name" value="For/NO2_transpt"/>
</dbReference>
<feature type="transmembrane region" description="Helical" evidence="10">
    <location>
        <begin position="248"/>
        <end position="271"/>
    </location>
</feature>
<evidence type="ECO:0000256" key="10">
    <source>
        <dbReference type="SAM" id="Phobius"/>
    </source>
</evidence>
<evidence type="ECO:0000256" key="8">
    <source>
        <dbReference type="ARBA" id="ARBA00035914"/>
    </source>
</evidence>
<evidence type="ECO:0000256" key="9">
    <source>
        <dbReference type="ARBA" id="ARBA00049660"/>
    </source>
</evidence>
<dbReference type="InterPro" id="IPR023271">
    <property type="entry name" value="Aquaporin-like"/>
</dbReference>
<keyword evidence="2" id="KW-0813">Transport</keyword>
<gene>
    <name evidence="11" type="primary">focA</name>
    <name evidence="11" type="ORF">KL86DES1_10727</name>
</gene>
<evidence type="ECO:0000256" key="5">
    <source>
        <dbReference type="ARBA" id="ARBA00022692"/>
    </source>
</evidence>
<name>A0A212L081_9BACT</name>
<evidence type="ECO:0000256" key="6">
    <source>
        <dbReference type="ARBA" id="ARBA00022989"/>
    </source>
</evidence>
<dbReference type="EMBL" id="FMJC01000001">
    <property type="protein sequence ID" value="SCM70932.1"/>
    <property type="molecule type" value="Genomic_DNA"/>
</dbReference>
<keyword evidence="5 10" id="KW-0812">Transmembrane</keyword>